<evidence type="ECO:0000256" key="12">
    <source>
        <dbReference type="PIRSR" id="PIRSR000447-1"/>
    </source>
</evidence>
<dbReference type="FunFam" id="3.40.47.10:FF:000009">
    <property type="entry name" value="3-oxoacyl-[acyl-carrier-protein] synthase 2"/>
    <property type="match status" value="1"/>
</dbReference>
<evidence type="ECO:0000256" key="2">
    <source>
        <dbReference type="ARBA" id="ARBA00008467"/>
    </source>
</evidence>
<dbReference type="GO" id="GO:0005829">
    <property type="term" value="C:cytosol"/>
    <property type="evidence" value="ECO:0007669"/>
    <property type="project" value="TreeGrafter"/>
</dbReference>
<dbReference type="GO" id="GO:0004315">
    <property type="term" value="F:3-oxoacyl-[acyl-carrier-protein] synthase activity"/>
    <property type="evidence" value="ECO:0007669"/>
    <property type="project" value="UniProtKB-UniRule"/>
</dbReference>
<dbReference type="GO" id="GO:0006633">
    <property type="term" value="P:fatty acid biosynthetic process"/>
    <property type="evidence" value="ECO:0007669"/>
    <property type="project" value="UniProtKB-UniRule"/>
</dbReference>
<feature type="active site" description="For beta-ketoacyl synthase activity" evidence="12">
    <location>
        <position position="173"/>
    </location>
</feature>
<comment type="pathway">
    <text evidence="1 11">Lipid metabolism; fatty acid biosynthesis.</text>
</comment>
<dbReference type="AlphaFoldDB" id="K7YP95"/>
<comment type="catalytic activity">
    <reaction evidence="11">
        <text>(9Z)-hexadecenoyl-[ACP] + malonyl-[ACP] + H(+) = 3-oxo-(11Z)-octadecenoyl-[ACP] + holo-[ACP] + CO2</text>
        <dbReference type="Rhea" id="RHEA:55040"/>
        <dbReference type="Rhea" id="RHEA-COMP:9623"/>
        <dbReference type="Rhea" id="RHEA-COMP:9685"/>
        <dbReference type="Rhea" id="RHEA-COMP:10800"/>
        <dbReference type="Rhea" id="RHEA-COMP:14074"/>
        <dbReference type="ChEBI" id="CHEBI:15378"/>
        <dbReference type="ChEBI" id="CHEBI:16526"/>
        <dbReference type="ChEBI" id="CHEBI:64479"/>
        <dbReference type="ChEBI" id="CHEBI:78449"/>
        <dbReference type="ChEBI" id="CHEBI:83989"/>
        <dbReference type="ChEBI" id="CHEBI:138538"/>
        <dbReference type="EC" id="2.3.1.179"/>
    </reaction>
</comment>
<keyword evidence="5 11" id="KW-0444">Lipid biosynthesis</keyword>
<dbReference type="EC" id="2.3.1.179" evidence="3 11"/>
<evidence type="ECO:0000256" key="7">
    <source>
        <dbReference type="ARBA" id="ARBA00022832"/>
    </source>
</evidence>
<accession>K7YP95</accession>
<name>K7YP95_BDEBC</name>
<dbReference type="Pfam" id="PF00109">
    <property type="entry name" value="ketoacyl-synt"/>
    <property type="match status" value="1"/>
</dbReference>
<evidence type="ECO:0000256" key="5">
    <source>
        <dbReference type="ARBA" id="ARBA00022516"/>
    </source>
</evidence>
<dbReference type="NCBIfam" id="NF005589">
    <property type="entry name" value="PRK07314.1"/>
    <property type="match status" value="1"/>
</dbReference>
<dbReference type="InterPro" id="IPR000794">
    <property type="entry name" value="Beta-ketoacyl_synthase"/>
</dbReference>
<evidence type="ECO:0000256" key="9">
    <source>
        <dbReference type="ARBA" id="ARBA00023160"/>
    </source>
</evidence>
<comment type="similarity">
    <text evidence="2 11 13">Belongs to the thiolase-like superfamily. Beta-ketoacyl-ACP synthases family.</text>
</comment>
<keyword evidence="9 11" id="KW-0275">Fatty acid biosynthesis</keyword>
<comment type="catalytic activity">
    <reaction evidence="11">
        <text>a fatty acyl-[ACP] + malonyl-[ACP] + H(+) = a 3-oxoacyl-[ACP] + holo-[ACP] + CO2</text>
        <dbReference type="Rhea" id="RHEA:22836"/>
        <dbReference type="Rhea" id="RHEA-COMP:9623"/>
        <dbReference type="Rhea" id="RHEA-COMP:9685"/>
        <dbReference type="Rhea" id="RHEA-COMP:9916"/>
        <dbReference type="Rhea" id="RHEA-COMP:14125"/>
        <dbReference type="ChEBI" id="CHEBI:15378"/>
        <dbReference type="ChEBI" id="CHEBI:16526"/>
        <dbReference type="ChEBI" id="CHEBI:64479"/>
        <dbReference type="ChEBI" id="CHEBI:78449"/>
        <dbReference type="ChEBI" id="CHEBI:78776"/>
        <dbReference type="ChEBI" id="CHEBI:138651"/>
    </reaction>
</comment>
<keyword evidence="8" id="KW-0443">Lipid metabolism</keyword>
<keyword evidence="10 11" id="KW-0012">Acyltransferase</keyword>
<dbReference type="RefSeq" id="WP_015091110.1">
    <property type="nucleotide sequence ID" value="NC_019567.1"/>
</dbReference>
<evidence type="ECO:0000256" key="1">
    <source>
        <dbReference type="ARBA" id="ARBA00005194"/>
    </source>
</evidence>
<dbReference type="PATRIC" id="fig|1069642.3.peg.1956"/>
<dbReference type="OrthoDB" id="5288344at2"/>
<dbReference type="InterPro" id="IPR014030">
    <property type="entry name" value="Ketoacyl_synth_N"/>
</dbReference>
<dbReference type="Proteomes" id="UP000010074">
    <property type="component" value="Chromosome"/>
</dbReference>
<dbReference type="InterPro" id="IPR018201">
    <property type="entry name" value="Ketoacyl_synth_AS"/>
</dbReference>
<dbReference type="PANTHER" id="PTHR11712">
    <property type="entry name" value="POLYKETIDE SYNTHASE-RELATED"/>
    <property type="match status" value="1"/>
</dbReference>
<organism evidence="15 16">
    <name type="scientific">Bdellovibrio bacteriovorus str. Tiberius</name>
    <dbReference type="NCBI Taxonomy" id="1069642"/>
    <lineage>
        <taxon>Bacteria</taxon>
        <taxon>Pseudomonadati</taxon>
        <taxon>Bdellovibrionota</taxon>
        <taxon>Bdellovibrionia</taxon>
        <taxon>Bdellovibrionales</taxon>
        <taxon>Pseudobdellovibrionaceae</taxon>
        <taxon>Bdellovibrio</taxon>
    </lineage>
</organism>
<dbReference type="InterPro" id="IPR016039">
    <property type="entry name" value="Thiolase-like"/>
</dbReference>
<dbReference type="PROSITE" id="PS00606">
    <property type="entry name" value="KS3_1"/>
    <property type="match status" value="1"/>
</dbReference>
<evidence type="ECO:0000256" key="13">
    <source>
        <dbReference type="RuleBase" id="RU003694"/>
    </source>
</evidence>
<dbReference type="NCBIfam" id="TIGR03150">
    <property type="entry name" value="fabF"/>
    <property type="match status" value="1"/>
</dbReference>
<dbReference type="UniPathway" id="UPA00094"/>
<dbReference type="InterPro" id="IPR017568">
    <property type="entry name" value="3-oxoacyl-ACP_synth-2"/>
</dbReference>
<dbReference type="KEGG" id="bbat:Bdt_1979"/>
<evidence type="ECO:0000256" key="10">
    <source>
        <dbReference type="ARBA" id="ARBA00023315"/>
    </source>
</evidence>
<evidence type="ECO:0000256" key="6">
    <source>
        <dbReference type="ARBA" id="ARBA00022679"/>
    </source>
</evidence>
<evidence type="ECO:0000313" key="15">
    <source>
        <dbReference type="EMBL" id="AFY01666.1"/>
    </source>
</evidence>
<dbReference type="InterPro" id="IPR020615">
    <property type="entry name" value="Thiolase_acyl_enz_int_AS"/>
</dbReference>
<dbReference type="HOGENOM" id="CLU_000022_69_2_7"/>
<dbReference type="CDD" id="cd00834">
    <property type="entry name" value="KAS_I_II"/>
    <property type="match status" value="1"/>
</dbReference>
<dbReference type="PROSITE" id="PS52004">
    <property type="entry name" value="KS3_2"/>
    <property type="match status" value="1"/>
</dbReference>
<comment type="function">
    <text evidence="11">Involved in the type II fatty acid elongation cycle. Catalyzes the elongation of a wide range of acyl-ACP by the addition of two carbons from malonyl-ACP to an acyl acceptor. Can efficiently catalyze the conversion of palmitoleoyl-ACP (cis-hexadec-9-enoyl-ACP) to cis-vaccenoyl-ACP (cis-octadec-11-enoyl-ACP), an essential step in the thermal regulation of fatty acid composition.</text>
</comment>
<dbReference type="SMART" id="SM00825">
    <property type="entry name" value="PKS_KS"/>
    <property type="match status" value="1"/>
</dbReference>
<dbReference type="SUPFAM" id="SSF53901">
    <property type="entry name" value="Thiolase-like"/>
    <property type="match status" value="2"/>
</dbReference>
<dbReference type="Gene3D" id="3.40.47.10">
    <property type="match status" value="1"/>
</dbReference>
<keyword evidence="7" id="KW-0276">Fatty acid metabolism</keyword>
<evidence type="ECO:0000256" key="4">
    <source>
        <dbReference type="ARBA" id="ARBA00014657"/>
    </source>
</evidence>
<dbReference type="PIRSF" id="PIRSF000447">
    <property type="entry name" value="KAS_II"/>
    <property type="match status" value="1"/>
</dbReference>
<evidence type="ECO:0000259" key="14">
    <source>
        <dbReference type="PROSITE" id="PS52004"/>
    </source>
</evidence>
<dbReference type="NCBIfam" id="NF004970">
    <property type="entry name" value="PRK06333.1"/>
    <property type="match status" value="1"/>
</dbReference>
<keyword evidence="6 11" id="KW-0808">Transferase</keyword>
<evidence type="ECO:0000256" key="8">
    <source>
        <dbReference type="ARBA" id="ARBA00023098"/>
    </source>
</evidence>
<reference evidence="15 16" key="1">
    <citation type="journal article" date="2012" name="BMC Genomics">
        <title>Genome analysis of a simultaneously predatory and prey-independent, novel Bdellovibrio bacteriovorus from the River Tiber, supports in silico predictions of both ancient and recent lateral gene transfer from diverse bacteria.</title>
        <authorList>
            <person name="Hobley L."/>
            <person name="Lerner T.R."/>
            <person name="Williams L.E."/>
            <person name="Lambert C."/>
            <person name="Till R."/>
            <person name="Milner D.S."/>
            <person name="Basford S.M."/>
            <person name="Capeness M.J."/>
            <person name="Fenton A.K."/>
            <person name="Atterbury R.J."/>
            <person name="Harris M.A."/>
            <person name="Sockett R.E."/>
        </authorList>
    </citation>
    <scope>NUCLEOTIDE SEQUENCE [LARGE SCALE GENOMIC DNA]</scope>
    <source>
        <strain evidence="15 16">Tiberius</strain>
    </source>
</reference>
<protein>
    <recommendedName>
        <fullName evidence="4 11">3-oxoacyl-[acyl-carrier-protein] synthase 2</fullName>
        <ecNumber evidence="3 11">2.3.1.179</ecNumber>
    </recommendedName>
</protein>
<evidence type="ECO:0000256" key="3">
    <source>
        <dbReference type="ARBA" id="ARBA00012356"/>
    </source>
</evidence>
<dbReference type="PROSITE" id="PS00098">
    <property type="entry name" value="THIOLASE_1"/>
    <property type="match status" value="1"/>
</dbReference>
<proteinExistence type="inferred from homology"/>
<dbReference type="EMBL" id="CP002930">
    <property type="protein sequence ID" value="AFY01666.1"/>
    <property type="molecule type" value="Genomic_DNA"/>
</dbReference>
<dbReference type="InterPro" id="IPR020841">
    <property type="entry name" value="PKS_Beta-ketoAc_synthase_dom"/>
</dbReference>
<gene>
    <name evidence="15" type="primary">fabF</name>
    <name evidence="15" type="ORF">Bdt_1979</name>
</gene>
<dbReference type="PANTHER" id="PTHR11712:SF336">
    <property type="entry name" value="3-OXOACYL-[ACYL-CARRIER-PROTEIN] SYNTHASE, MITOCHONDRIAL"/>
    <property type="match status" value="1"/>
</dbReference>
<dbReference type="Pfam" id="PF02801">
    <property type="entry name" value="Ketoacyl-synt_C"/>
    <property type="match status" value="1"/>
</dbReference>
<feature type="domain" description="Ketosynthase family 3 (KS3)" evidence="14">
    <location>
        <begin position="12"/>
        <end position="420"/>
    </location>
</feature>
<sequence>MNSRFERPSKPQRRVVVTGVGAVTPLGNTIEESWAAATRGQSGIAKITKFDTTGFDVTFAGEVKGFNTDQYVEKKEQKKMDEFIHYSIAASKMAVEMAKLELTEEVKNQAGVIIGVGIGGLANIEETAIKMKERGPGRISPFFIPSVITNLAAGQVTISLGLKGPNYSVTSACASGVHSIGDAVRYIRDGMTDVMLAGGAESTICGLAVGGFASMRALSTRNDAPEKASRPWDKDRDGFVLAEGAAVLCIESLEHAVKRGANILCEITGYGVSSDAYHMTSPAPEGAGGYAAMSMALKDSGLKAEDINYINAHGTSTPVGDGLETAAIKRLLGDHAKKVWVSSTKSMMGHALGAAGAIESAFCVMAIRDQMAPPTINLENPSEDCDLDYVPNEARKGKITNVINNSFGFGGTNASMIFSKYEG</sequence>
<dbReference type="InterPro" id="IPR014031">
    <property type="entry name" value="Ketoacyl_synth_C"/>
</dbReference>
<evidence type="ECO:0000313" key="16">
    <source>
        <dbReference type="Proteomes" id="UP000010074"/>
    </source>
</evidence>
<dbReference type="STRING" id="1069642.Bdt_1979"/>
<evidence type="ECO:0000256" key="11">
    <source>
        <dbReference type="PIRNR" id="PIRNR000447"/>
    </source>
</evidence>